<evidence type="ECO:0000256" key="7">
    <source>
        <dbReference type="ARBA" id="ARBA00022839"/>
    </source>
</evidence>
<evidence type="ECO:0000256" key="5">
    <source>
        <dbReference type="ARBA" id="ARBA00022763"/>
    </source>
</evidence>
<keyword evidence="6" id="KW-0378">Hydrolase</keyword>
<evidence type="ECO:0000313" key="15">
    <source>
        <dbReference type="EMBL" id="KPI84883.1"/>
    </source>
</evidence>
<evidence type="ECO:0000313" key="16">
    <source>
        <dbReference type="Proteomes" id="UP000038009"/>
    </source>
</evidence>
<keyword evidence="3" id="KW-0540">Nuclease</keyword>
<feature type="region of interest" description="Disordered" evidence="13">
    <location>
        <begin position="679"/>
        <end position="700"/>
    </location>
</feature>
<feature type="compositionally biased region" description="Basic and acidic residues" evidence="13">
    <location>
        <begin position="787"/>
        <end position="803"/>
    </location>
</feature>
<dbReference type="Proteomes" id="UP000038009">
    <property type="component" value="Unassembled WGS sequence"/>
</dbReference>
<evidence type="ECO:0000256" key="12">
    <source>
        <dbReference type="ARBA" id="ARBA00042677"/>
    </source>
</evidence>
<keyword evidence="4" id="KW-0255">Endonuclease</keyword>
<dbReference type="InterPro" id="IPR036866">
    <property type="entry name" value="RibonucZ/Hydroxyglut_hydro"/>
</dbReference>
<feature type="compositionally biased region" description="Low complexity" evidence="13">
    <location>
        <begin position="45"/>
        <end position="59"/>
    </location>
</feature>
<feature type="region of interest" description="Disordered" evidence="13">
    <location>
        <begin position="45"/>
        <end position="72"/>
    </location>
</feature>
<feature type="compositionally biased region" description="Polar residues" evidence="13">
    <location>
        <begin position="60"/>
        <end position="70"/>
    </location>
</feature>
<dbReference type="Pfam" id="PF07522">
    <property type="entry name" value="DRMBL"/>
    <property type="match status" value="1"/>
</dbReference>
<keyword evidence="7" id="KW-0269">Exonuclease</keyword>
<keyword evidence="9" id="KW-0234">DNA repair</keyword>
<dbReference type="Gene3D" id="3.60.15.10">
    <property type="entry name" value="Ribonuclease Z/Hydroxyacylglutathione hydrolase-like"/>
    <property type="match status" value="1"/>
</dbReference>
<dbReference type="OrthoDB" id="262529at2759"/>
<evidence type="ECO:0000256" key="3">
    <source>
        <dbReference type="ARBA" id="ARBA00022722"/>
    </source>
</evidence>
<dbReference type="VEuPathDB" id="TriTrypDB:Lsey_0224_0090"/>
<accession>A0A0N1PB91</accession>
<gene>
    <name evidence="15" type="ORF">ABL78_6065</name>
</gene>
<dbReference type="GO" id="GO:0006303">
    <property type="term" value="P:double-strand break repair via nonhomologous end joining"/>
    <property type="evidence" value="ECO:0007669"/>
    <property type="project" value="TreeGrafter"/>
</dbReference>
<name>A0A0N1PB91_LEPSE</name>
<keyword evidence="5" id="KW-0227">DNA damage</keyword>
<evidence type="ECO:0000256" key="11">
    <source>
        <dbReference type="ARBA" id="ARBA00039759"/>
    </source>
</evidence>
<comment type="similarity">
    <text evidence="2">Belongs to the DNA repair metallo-beta-lactamase (DRMBL) family.</text>
</comment>
<evidence type="ECO:0000256" key="1">
    <source>
        <dbReference type="ARBA" id="ARBA00004123"/>
    </source>
</evidence>
<dbReference type="SUPFAM" id="SSF56281">
    <property type="entry name" value="Metallo-hydrolase/oxidoreductase"/>
    <property type="match status" value="1"/>
</dbReference>
<evidence type="ECO:0000256" key="9">
    <source>
        <dbReference type="ARBA" id="ARBA00023204"/>
    </source>
</evidence>
<organism evidence="15 16">
    <name type="scientific">Leptomonas seymouri</name>
    <dbReference type="NCBI Taxonomy" id="5684"/>
    <lineage>
        <taxon>Eukaryota</taxon>
        <taxon>Discoba</taxon>
        <taxon>Euglenozoa</taxon>
        <taxon>Kinetoplastea</taxon>
        <taxon>Metakinetoplastina</taxon>
        <taxon>Trypanosomatida</taxon>
        <taxon>Trypanosomatidae</taxon>
        <taxon>Leishmaniinae</taxon>
        <taxon>Leptomonas</taxon>
    </lineage>
</organism>
<feature type="domain" description="DNA repair metallo-beta-lactamase" evidence="14">
    <location>
        <begin position="577"/>
        <end position="637"/>
    </location>
</feature>
<reference evidence="15 16" key="1">
    <citation type="journal article" date="2015" name="PLoS Pathog.">
        <title>Leptomonas seymouri: Adaptations to the Dixenous Life Cycle Analyzed by Genome Sequencing, Transcriptome Profiling and Co-infection with Leishmania donovani.</title>
        <authorList>
            <person name="Kraeva N."/>
            <person name="Butenko A."/>
            <person name="Hlavacova J."/>
            <person name="Kostygov A."/>
            <person name="Myskova J."/>
            <person name="Grybchuk D."/>
            <person name="Lestinova T."/>
            <person name="Votypka J."/>
            <person name="Volf P."/>
            <person name="Opperdoes F."/>
            <person name="Flegontov P."/>
            <person name="Lukes J."/>
            <person name="Yurchenko V."/>
        </authorList>
    </citation>
    <scope>NUCLEOTIDE SEQUENCE [LARGE SCALE GENOMIC DNA]</scope>
    <source>
        <strain evidence="15 16">ATCC 30220</strain>
    </source>
</reference>
<dbReference type="AlphaFoldDB" id="A0A0N1PB91"/>
<dbReference type="GO" id="GO:0036297">
    <property type="term" value="P:interstrand cross-link repair"/>
    <property type="evidence" value="ECO:0007669"/>
    <property type="project" value="TreeGrafter"/>
</dbReference>
<proteinExistence type="inferred from homology"/>
<dbReference type="GO" id="GO:0004519">
    <property type="term" value="F:endonuclease activity"/>
    <property type="evidence" value="ECO:0007669"/>
    <property type="project" value="UniProtKB-KW"/>
</dbReference>
<dbReference type="InterPro" id="IPR011084">
    <property type="entry name" value="DRMBL"/>
</dbReference>
<evidence type="ECO:0000256" key="8">
    <source>
        <dbReference type="ARBA" id="ARBA00023172"/>
    </source>
</evidence>
<keyword evidence="10" id="KW-0539">Nucleus</keyword>
<keyword evidence="16" id="KW-1185">Reference proteome</keyword>
<dbReference type="GO" id="GO:0005634">
    <property type="term" value="C:nucleus"/>
    <property type="evidence" value="ECO:0007669"/>
    <property type="project" value="UniProtKB-SubCell"/>
</dbReference>
<feature type="region of interest" description="Disordered" evidence="13">
    <location>
        <begin position="832"/>
        <end position="860"/>
    </location>
</feature>
<keyword evidence="8" id="KW-0233">DNA recombination</keyword>
<dbReference type="GO" id="GO:0035312">
    <property type="term" value="F:5'-3' DNA exonuclease activity"/>
    <property type="evidence" value="ECO:0007669"/>
    <property type="project" value="TreeGrafter"/>
</dbReference>
<feature type="region of interest" description="Disordered" evidence="13">
    <location>
        <begin position="787"/>
        <end position="806"/>
    </location>
</feature>
<dbReference type="GO" id="GO:0003684">
    <property type="term" value="F:damaged DNA binding"/>
    <property type="evidence" value="ECO:0007669"/>
    <property type="project" value="TreeGrafter"/>
</dbReference>
<comment type="subcellular location">
    <subcellularLocation>
        <location evidence="1">Nucleus</location>
    </subcellularLocation>
</comment>
<protein>
    <recommendedName>
        <fullName evidence="11">Protein artemis</fullName>
    </recommendedName>
    <alternativeName>
        <fullName evidence="12">DNA cross-link repair 1C protein</fullName>
    </alternativeName>
</protein>
<evidence type="ECO:0000256" key="13">
    <source>
        <dbReference type="SAM" id="MobiDB-lite"/>
    </source>
</evidence>
<evidence type="ECO:0000256" key="10">
    <source>
        <dbReference type="ARBA" id="ARBA00023242"/>
    </source>
</evidence>
<dbReference type="EMBL" id="LJSK01000224">
    <property type="protein sequence ID" value="KPI84883.1"/>
    <property type="molecule type" value="Genomic_DNA"/>
</dbReference>
<dbReference type="PANTHER" id="PTHR23240:SF8">
    <property type="entry name" value="PROTEIN ARTEMIS"/>
    <property type="match status" value="1"/>
</dbReference>
<sequence>MGESGARRAAPEGYFKSREVYRSERGCILVDAFRFVEHFSCSLASSRSPPLSSEASPSPQAKTQALNSENARSRWQREPYKFYFLSHFHSDHYTGIQRSWHTDMIYCSRPTAALTQSELGVSSACLFPMDMNETYVFSLQTGVCLACVRETPLHPRVQAMLRNSLSPTSSATAAAAAAPAPAARVEQEDVFAVRLISANHCPGAAIFLFVSPLFGTVVHTGDFRFNGSMRHWREGIRAPSRRTYVSIPQIQLQARVSASSVITDIPPPPPYEQFIEDDAALLEVAKQEALDTLFLDNTFCGPPYTFPTQWEATQMVVEATRSLFCRTARRKKEAAEPPSTPPPPRTCVRCAVLVGCYTIGKERVALALRDAFPRVSSPPSSSAENSEDVERNNWRIYVSPRRFAMLTAMDFFPHCFQPLQPAAGSRSEEGAERAVLGNSTDNDPCVPYAEVEDTAVHLPVLLHSERAQHIWEGAQVRSAGCASGGADAKEMLRRASYTAAPVPEVRRSLAADFSTQLSDAPGSPISGESQGDETQYLLSVFLVSMANVGYQSVAALARNGSSAAVLLEGKLKLDLAPYDCILVVEPTGWCKRCSTRDINDKVTLLKVPYSEHCGFPEMVRFVQFVNPQRVVPTVSEDSFKNCEALFLEKAPRLRSRAPNVQRITHYFSPVPMHSIAGVNKTKRETTEDSADDRPRSAVATNVSCHSHATATLAMKVPSARSSPPVYSAVVTKATSEANGAASAVIISSQPSDYFSLDENQAEPKASLPLGEKEESQKAVIHLKALENGKRKRPQQGEEGRSAEALKMSSTAQTLDRLFQRIKVDAARRGIQTELSVAMKTSPSHRRNDKNSGKEDEDCQVVRVAQPVVEISDDD</sequence>
<evidence type="ECO:0000256" key="2">
    <source>
        <dbReference type="ARBA" id="ARBA00010304"/>
    </source>
</evidence>
<dbReference type="GO" id="GO:0006310">
    <property type="term" value="P:DNA recombination"/>
    <property type="evidence" value="ECO:0007669"/>
    <property type="project" value="UniProtKB-KW"/>
</dbReference>
<feature type="compositionally biased region" description="Basic and acidic residues" evidence="13">
    <location>
        <begin position="681"/>
        <end position="695"/>
    </location>
</feature>
<evidence type="ECO:0000256" key="4">
    <source>
        <dbReference type="ARBA" id="ARBA00022759"/>
    </source>
</evidence>
<evidence type="ECO:0000259" key="14">
    <source>
        <dbReference type="Pfam" id="PF07522"/>
    </source>
</evidence>
<comment type="caution">
    <text evidence="15">The sequence shown here is derived from an EMBL/GenBank/DDBJ whole genome shotgun (WGS) entry which is preliminary data.</text>
</comment>
<feature type="compositionally biased region" description="Polar residues" evidence="13">
    <location>
        <begin position="832"/>
        <end position="841"/>
    </location>
</feature>
<dbReference type="PANTHER" id="PTHR23240">
    <property type="entry name" value="DNA CROSS-LINK REPAIR PROTEIN PSO2/SNM1-RELATED"/>
    <property type="match status" value="1"/>
</dbReference>
<dbReference type="OMA" id="QWEVTQR"/>
<evidence type="ECO:0000256" key="6">
    <source>
        <dbReference type="ARBA" id="ARBA00022801"/>
    </source>
</evidence>